<evidence type="ECO:0000313" key="1">
    <source>
        <dbReference type="EMBL" id="MPN46803.1"/>
    </source>
</evidence>
<proteinExistence type="predicted"/>
<dbReference type="EMBL" id="VSSQ01107774">
    <property type="protein sequence ID" value="MPN46803.1"/>
    <property type="molecule type" value="Genomic_DNA"/>
</dbReference>
<protein>
    <submittedName>
        <fullName evidence="1">Uncharacterized protein</fullName>
    </submittedName>
</protein>
<accession>A0A645IHH7</accession>
<sequence length="106" mass="12268">MFFLKKLPFINLRAEEPTPIINTPSLEQDIPAEMIENVNNALEQNYSYETQSSTLFGKFHRSQNLYTGPEASFENEAWAPEYQPIKLFHRPWSTTEEQIASPSDSQ</sequence>
<organism evidence="1">
    <name type="scientific">bioreactor metagenome</name>
    <dbReference type="NCBI Taxonomy" id="1076179"/>
    <lineage>
        <taxon>unclassified sequences</taxon>
        <taxon>metagenomes</taxon>
        <taxon>ecological metagenomes</taxon>
    </lineage>
</organism>
<reference evidence="1" key="1">
    <citation type="submission" date="2019-08" db="EMBL/GenBank/DDBJ databases">
        <authorList>
            <person name="Kucharzyk K."/>
            <person name="Murdoch R.W."/>
            <person name="Higgins S."/>
            <person name="Loffler F."/>
        </authorList>
    </citation>
    <scope>NUCLEOTIDE SEQUENCE</scope>
</reference>
<name>A0A645IHH7_9ZZZZ</name>
<comment type="caution">
    <text evidence="1">The sequence shown here is derived from an EMBL/GenBank/DDBJ whole genome shotgun (WGS) entry which is preliminary data.</text>
</comment>
<dbReference type="AlphaFoldDB" id="A0A645IHH7"/>
<gene>
    <name evidence="1" type="ORF">SDC9_194402</name>
</gene>